<dbReference type="InterPro" id="IPR051679">
    <property type="entry name" value="DASS-Related_Transporters"/>
</dbReference>
<feature type="transmembrane region" description="Helical" evidence="6">
    <location>
        <begin position="126"/>
        <end position="145"/>
    </location>
</feature>
<dbReference type="AlphaFoldDB" id="D9QSH4"/>
<feature type="transmembrane region" description="Helical" evidence="6">
    <location>
        <begin position="206"/>
        <end position="225"/>
    </location>
</feature>
<evidence type="ECO:0000256" key="2">
    <source>
        <dbReference type="ARBA" id="ARBA00022475"/>
    </source>
</evidence>
<comment type="subcellular location">
    <subcellularLocation>
        <location evidence="1">Cell membrane</location>
        <topology evidence="1">Multi-pass membrane protein</topology>
    </subcellularLocation>
</comment>
<gene>
    <name evidence="7" type="ordered locus">Acear_1936</name>
</gene>
<evidence type="ECO:0000256" key="5">
    <source>
        <dbReference type="ARBA" id="ARBA00023136"/>
    </source>
</evidence>
<proteinExistence type="predicted"/>
<evidence type="ECO:0000313" key="7">
    <source>
        <dbReference type="EMBL" id="ADL13437.1"/>
    </source>
</evidence>
<dbReference type="HOGENOM" id="CLU_035307_0_1_9"/>
<dbReference type="EMBL" id="CP002105">
    <property type="protein sequence ID" value="ADL13437.1"/>
    <property type="molecule type" value="Genomic_DNA"/>
</dbReference>
<evidence type="ECO:0000256" key="4">
    <source>
        <dbReference type="ARBA" id="ARBA00022989"/>
    </source>
</evidence>
<sequence>MANEGVVEKNENEKKFKAPDAIVLIVALLIVTSIFTYLLPAGEYNRIVDPETGRKIVEVGSYHQVADRAVSAWGLLQSIPKGMNKAASIINFLLIIGGIFGILEATGSIEKLMSLAINKLKGKERLVVPVILTAWALGGAIIGNFEESLAFIPLQITLTLALGFDSILGVALALCGVGVGYVAAILNPFTVGIAQEIAGVPMFSGVGFRAVVFITFVAVTIIYLYRYAGKIKDNPELSPVYEIDKDSPYIDSDLHDEEVGFTTKHKLVLTVFILGIGVLIYGVMQHGFYLTKIAAVFVGMGAMMGIVGGLDINEIVDGFVEGAHNLLYASIVVGFARAITVVMSDGKILDVIIHGMASMMSGLPKSLSAVGMFFLQMVINLFVSSGSGQAVLSMPIMAPLADVFELTRQTAVLAFQFGDGITNLVTPTSGALMAALAIGKIPWGKWIKWFAPLFMIWVSLASIFMFIAVKMSF</sequence>
<keyword evidence="2" id="KW-1003">Cell membrane</keyword>
<dbReference type="RefSeq" id="WP_013278882.1">
    <property type="nucleotide sequence ID" value="NC_014378.1"/>
</dbReference>
<keyword evidence="3 6" id="KW-0812">Transmembrane</keyword>
<keyword evidence="8" id="KW-1185">Reference proteome</keyword>
<feature type="transmembrane region" description="Helical" evidence="6">
    <location>
        <begin position="21"/>
        <end position="39"/>
    </location>
</feature>
<dbReference type="STRING" id="574087.Acear_1936"/>
<dbReference type="eggNOG" id="COG1288">
    <property type="taxonomic scope" value="Bacteria"/>
</dbReference>
<evidence type="ECO:0000256" key="6">
    <source>
        <dbReference type="SAM" id="Phobius"/>
    </source>
</evidence>
<evidence type="ECO:0000313" key="8">
    <source>
        <dbReference type="Proteomes" id="UP000001661"/>
    </source>
</evidence>
<dbReference type="Pfam" id="PF03606">
    <property type="entry name" value="DcuC"/>
    <property type="match status" value="1"/>
</dbReference>
<dbReference type="GO" id="GO:0005886">
    <property type="term" value="C:plasma membrane"/>
    <property type="evidence" value="ECO:0007669"/>
    <property type="project" value="UniProtKB-SubCell"/>
</dbReference>
<feature type="transmembrane region" description="Helical" evidence="6">
    <location>
        <begin position="267"/>
        <end position="284"/>
    </location>
</feature>
<organism evidence="7 8">
    <name type="scientific">Acetohalobium arabaticum (strain ATCC 49924 / DSM 5501 / Z-7288)</name>
    <dbReference type="NCBI Taxonomy" id="574087"/>
    <lineage>
        <taxon>Bacteria</taxon>
        <taxon>Bacillati</taxon>
        <taxon>Bacillota</taxon>
        <taxon>Clostridia</taxon>
        <taxon>Halanaerobiales</taxon>
        <taxon>Halobacteroidaceae</taxon>
        <taxon>Acetohalobium</taxon>
    </lineage>
</organism>
<feature type="transmembrane region" description="Helical" evidence="6">
    <location>
        <begin position="86"/>
        <end position="105"/>
    </location>
</feature>
<dbReference type="PANTHER" id="PTHR43652:SF6">
    <property type="entry name" value="ARGININE REPRESSOR"/>
    <property type="match status" value="1"/>
</dbReference>
<keyword evidence="5 6" id="KW-0472">Membrane</keyword>
<dbReference type="InterPro" id="IPR018385">
    <property type="entry name" value="C4_dicarb_anaerob_car-like"/>
</dbReference>
<evidence type="ECO:0000256" key="1">
    <source>
        <dbReference type="ARBA" id="ARBA00004651"/>
    </source>
</evidence>
<feature type="transmembrane region" description="Helical" evidence="6">
    <location>
        <begin position="449"/>
        <end position="469"/>
    </location>
</feature>
<name>D9QSH4_ACEAZ</name>
<reference evidence="7 8" key="1">
    <citation type="journal article" date="2010" name="Stand. Genomic Sci.">
        <title>Complete genome sequence of Acetohalobium arabaticum type strain (Z-7288).</title>
        <authorList>
            <person name="Sikorski J."/>
            <person name="Lapidus A."/>
            <person name="Chertkov O."/>
            <person name="Lucas S."/>
            <person name="Copeland A."/>
            <person name="Glavina Del Rio T."/>
            <person name="Nolan M."/>
            <person name="Tice H."/>
            <person name="Cheng J.F."/>
            <person name="Han C."/>
            <person name="Brambilla E."/>
            <person name="Pitluck S."/>
            <person name="Liolios K."/>
            <person name="Ivanova N."/>
            <person name="Mavromatis K."/>
            <person name="Mikhailova N."/>
            <person name="Pati A."/>
            <person name="Bruce D."/>
            <person name="Detter C."/>
            <person name="Tapia R."/>
            <person name="Goodwin L."/>
            <person name="Chen A."/>
            <person name="Palaniappan K."/>
            <person name="Land M."/>
            <person name="Hauser L."/>
            <person name="Chang Y.J."/>
            <person name="Jeffries C.D."/>
            <person name="Rohde M."/>
            <person name="Goker M."/>
            <person name="Spring S."/>
            <person name="Woyke T."/>
            <person name="Bristow J."/>
            <person name="Eisen J.A."/>
            <person name="Markowitz V."/>
            <person name="Hugenholtz P."/>
            <person name="Kyrpides N.C."/>
            <person name="Klenk H.P."/>
        </authorList>
    </citation>
    <scope>NUCLEOTIDE SEQUENCE [LARGE SCALE GENOMIC DNA]</scope>
    <source>
        <strain evidence="8">ATCC 49924 / DSM 5501 / Z-7288</strain>
    </source>
</reference>
<keyword evidence="4 6" id="KW-1133">Transmembrane helix</keyword>
<feature type="transmembrane region" description="Helical" evidence="6">
    <location>
        <begin position="289"/>
        <end position="307"/>
    </location>
</feature>
<dbReference type="KEGG" id="aar:Acear_1936"/>
<evidence type="ECO:0000256" key="3">
    <source>
        <dbReference type="ARBA" id="ARBA00022692"/>
    </source>
</evidence>
<feature type="transmembrane region" description="Helical" evidence="6">
    <location>
        <begin position="327"/>
        <end position="346"/>
    </location>
</feature>
<dbReference type="PANTHER" id="PTHR43652">
    <property type="entry name" value="BASIC AMINO ACID ANTIPORTER YFCC-RELATED"/>
    <property type="match status" value="1"/>
</dbReference>
<feature type="transmembrane region" description="Helical" evidence="6">
    <location>
        <begin position="167"/>
        <end position="194"/>
    </location>
</feature>
<dbReference type="Proteomes" id="UP000001661">
    <property type="component" value="Chromosome"/>
</dbReference>
<dbReference type="OrthoDB" id="255482at2"/>
<accession>D9QSH4</accession>
<protein>
    <submittedName>
        <fullName evidence="7">C4-dicarboxylate anaerobic carrier</fullName>
    </submittedName>
</protein>